<evidence type="ECO:0000259" key="5">
    <source>
        <dbReference type="SMART" id="SM01266"/>
    </source>
</evidence>
<evidence type="ECO:0000256" key="1">
    <source>
        <dbReference type="ARBA" id="ARBA00007274"/>
    </source>
</evidence>
<evidence type="ECO:0000256" key="4">
    <source>
        <dbReference type="SAM" id="MobiDB-lite"/>
    </source>
</evidence>
<comment type="caution">
    <text evidence="6">The sequence shown here is derived from an EMBL/GenBank/DDBJ whole genome shotgun (WGS) entry which is preliminary data.</text>
</comment>
<proteinExistence type="inferred from homology"/>
<dbReference type="Gene3D" id="2.160.10.10">
    <property type="entry name" value="Hexapeptide repeat proteins"/>
    <property type="match status" value="1"/>
</dbReference>
<keyword evidence="3" id="KW-0012">Acyltransferase</keyword>
<dbReference type="CDD" id="cd03357">
    <property type="entry name" value="LbH_MAT_GAT"/>
    <property type="match status" value="1"/>
</dbReference>
<keyword evidence="7" id="KW-1185">Reference proteome</keyword>
<dbReference type="SUPFAM" id="SSF51161">
    <property type="entry name" value="Trimeric LpxA-like enzymes"/>
    <property type="match status" value="1"/>
</dbReference>
<evidence type="ECO:0000313" key="6">
    <source>
        <dbReference type="EMBL" id="NMN01171.1"/>
    </source>
</evidence>
<dbReference type="PANTHER" id="PTHR23416">
    <property type="entry name" value="SIALIC ACID SYNTHASE-RELATED"/>
    <property type="match status" value="1"/>
</dbReference>
<dbReference type="AlphaFoldDB" id="A0A7Y0F350"/>
<dbReference type="Pfam" id="PF00132">
    <property type="entry name" value="Hexapep"/>
    <property type="match status" value="1"/>
</dbReference>
<name>A0A7Y0F350_9BIFI</name>
<dbReference type="GO" id="GO:0008374">
    <property type="term" value="F:O-acyltransferase activity"/>
    <property type="evidence" value="ECO:0007669"/>
    <property type="project" value="TreeGrafter"/>
</dbReference>
<dbReference type="InterPro" id="IPR001451">
    <property type="entry name" value="Hexapep"/>
</dbReference>
<comment type="similarity">
    <text evidence="1">Belongs to the transferase hexapeptide repeat family.</text>
</comment>
<evidence type="ECO:0000256" key="2">
    <source>
        <dbReference type="ARBA" id="ARBA00022679"/>
    </source>
</evidence>
<evidence type="ECO:0000256" key="3">
    <source>
        <dbReference type="ARBA" id="ARBA00023315"/>
    </source>
</evidence>
<dbReference type="GO" id="GO:0016407">
    <property type="term" value="F:acetyltransferase activity"/>
    <property type="evidence" value="ECO:0007669"/>
    <property type="project" value="InterPro"/>
</dbReference>
<dbReference type="Pfam" id="PF12464">
    <property type="entry name" value="Mac"/>
    <property type="match status" value="1"/>
</dbReference>
<dbReference type="PANTHER" id="PTHR23416:SF23">
    <property type="entry name" value="ACETYLTRANSFERASE C18B11.09C-RELATED"/>
    <property type="match status" value="1"/>
</dbReference>
<feature type="domain" description="Maltose/galactoside acetyltransferase" evidence="5">
    <location>
        <begin position="25"/>
        <end position="79"/>
    </location>
</feature>
<dbReference type="InterPro" id="IPR011004">
    <property type="entry name" value="Trimer_LpxA-like_sf"/>
</dbReference>
<dbReference type="SMART" id="SM01266">
    <property type="entry name" value="Mac"/>
    <property type="match status" value="1"/>
</dbReference>
<dbReference type="EMBL" id="JAAIIH010000018">
    <property type="protein sequence ID" value="NMN01171.1"/>
    <property type="molecule type" value="Genomic_DNA"/>
</dbReference>
<gene>
    <name evidence="6" type="ORF">G1C96_1756</name>
</gene>
<dbReference type="FunFam" id="2.160.10.10:FF:000025">
    <property type="entry name" value="Hexapeptide-repeat containing-acetyltransferase"/>
    <property type="match status" value="1"/>
</dbReference>
<reference evidence="6 7" key="1">
    <citation type="submission" date="2020-02" db="EMBL/GenBank/DDBJ databases">
        <title>Characterization of phylogenetic diversity of novel bifidobacterial species isolated in Czech ZOOs.</title>
        <authorList>
            <person name="Lugli G.A."/>
            <person name="Vera N.B."/>
            <person name="Ventura M."/>
        </authorList>
    </citation>
    <scope>NUCLEOTIDE SEQUENCE [LARGE SCALE GENOMIC DNA]</scope>
    <source>
        <strain evidence="6 7">DSM 109958</strain>
    </source>
</reference>
<dbReference type="InterPro" id="IPR051159">
    <property type="entry name" value="Hexapeptide_acetyltransf"/>
</dbReference>
<dbReference type="InterPro" id="IPR024688">
    <property type="entry name" value="Mac_dom"/>
</dbReference>
<dbReference type="Proteomes" id="UP000588277">
    <property type="component" value="Unassembled WGS sequence"/>
</dbReference>
<keyword evidence="2 6" id="KW-0808">Transferase</keyword>
<organism evidence="6 7">
    <name type="scientific">Bifidobacterium moraviense</name>
    <dbReference type="NCBI Taxonomy" id="2675323"/>
    <lineage>
        <taxon>Bacteria</taxon>
        <taxon>Bacillati</taxon>
        <taxon>Actinomycetota</taxon>
        <taxon>Actinomycetes</taxon>
        <taxon>Bifidobacteriales</taxon>
        <taxon>Bifidobacteriaceae</taxon>
        <taxon>Bifidobacterium</taxon>
    </lineage>
</organism>
<protein>
    <submittedName>
        <fullName evidence="6">Acetyltransferase</fullName>
    </submittedName>
</protein>
<feature type="region of interest" description="Disordered" evidence="4">
    <location>
        <begin position="1"/>
        <end position="23"/>
    </location>
</feature>
<sequence length="226" mass="24530">MPAMTENNPSPIPPVELRTPRKSEREEMLAGKLYDVSDPELVALRDRSADLCSRFNALPRGARAERAAVLDELLPGHGEDLDVLGPVFFDYGCHTTIGDRVFANFNFTVLDCAPVTIGDDVLFGPNVSLLPPMHPLRFEDRNVRRRPDGSSYDYEYGRPIVIGSNCWFGGSVTVLGGVTIGEGCVIGAGAVVTHDIPPHTVAVGNPARVLREITEADASALQEYAR</sequence>
<evidence type="ECO:0000313" key="7">
    <source>
        <dbReference type="Proteomes" id="UP000588277"/>
    </source>
</evidence>
<accession>A0A7Y0F350</accession>